<evidence type="ECO:0000256" key="1">
    <source>
        <dbReference type="SAM" id="Coils"/>
    </source>
</evidence>
<accession>A0AAV7MSU6</accession>
<evidence type="ECO:0000256" key="2">
    <source>
        <dbReference type="SAM" id="MobiDB-lite"/>
    </source>
</evidence>
<reference evidence="3" key="1">
    <citation type="journal article" date="2022" name="bioRxiv">
        <title>Sequencing and chromosome-scale assembly of the giantPleurodeles waltlgenome.</title>
        <authorList>
            <person name="Brown T."/>
            <person name="Elewa A."/>
            <person name="Iarovenko S."/>
            <person name="Subramanian E."/>
            <person name="Araus A.J."/>
            <person name="Petzold A."/>
            <person name="Susuki M."/>
            <person name="Suzuki K.-i.T."/>
            <person name="Hayashi T."/>
            <person name="Toyoda A."/>
            <person name="Oliveira C."/>
            <person name="Osipova E."/>
            <person name="Leigh N.D."/>
            <person name="Simon A."/>
            <person name="Yun M.H."/>
        </authorList>
    </citation>
    <scope>NUCLEOTIDE SEQUENCE</scope>
    <source>
        <strain evidence="3">20211129_DDA</strain>
        <tissue evidence="3">Liver</tissue>
    </source>
</reference>
<dbReference type="AlphaFoldDB" id="A0AAV7MSU6"/>
<organism evidence="3 4">
    <name type="scientific">Pleurodeles waltl</name>
    <name type="common">Iberian ribbed newt</name>
    <dbReference type="NCBI Taxonomy" id="8319"/>
    <lineage>
        <taxon>Eukaryota</taxon>
        <taxon>Metazoa</taxon>
        <taxon>Chordata</taxon>
        <taxon>Craniata</taxon>
        <taxon>Vertebrata</taxon>
        <taxon>Euteleostomi</taxon>
        <taxon>Amphibia</taxon>
        <taxon>Batrachia</taxon>
        <taxon>Caudata</taxon>
        <taxon>Salamandroidea</taxon>
        <taxon>Salamandridae</taxon>
        <taxon>Pleurodelinae</taxon>
        <taxon>Pleurodeles</taxon>
    </lineage>
</organism>
<protein>
    <submittedName>
        <fullName evidence="3">Uncharacterized protein</fullName>
    </submittedName>
</protein>
<feature type="compositionally biased region" description="Basic and acidic residues" evidence="2">
    <location>
        <begin position="1"/>
        <end position="32"/>
    </location>
</feature>
<feature type="region of interest" description="Disordered" evidence="2">
    <location>
        <begin position="1"/>
        <end position="44"/>
    </location>
</feature>
<proteinExistence type="predicted"/>
<evidence type="ECO:0000313" key="3">
    <source>
        <dbReference type="EMBL" id="KAJ1105437.1"/>
    </source>
</evidence>
<keyword evidence="4" id="KW-1185">Reference proteome</keyword>
<name>A0AAV7MSU6_PLEWA</name>
<feature type="coiled-coil region" evidence="1">
    <location>
        <begin position="51"/>
        <end position="78"/>
    </location>
</feature>
<dbReference type="SUPFAM" id="SSF56219">
    <property type="entry name" value="DNase I-like"/>
    <property type="match status" value="1"/>
</dbReference>
<dbReference type="EMBL" id="JANPWB010000013">
    <property type="protein sequence ID" value="KAJ1105437.1"/>
    <property type="molecule type" value="Genomic_DNA"/>
</dbReference>
<evidence type="ECO:0000313" key="4">
    <source>
        <dbReference type="Proteomes" id="UP001066276"/>
    </source>
</evidence>
<keyword evidence="1" id="KW-0175">Coiled coil</keyword>
<comment type="caution">
    <text evidence="3">The sequence shown here is derived from an EMBL/GenBank/DDBJ whole genome shotgun (WGS) entry which is preliminary data.</text>
</comment>
<dbReference type="Proteomes" id="UP001066276">
    <property type="component" value="Chromosome 9"/>
</dbReference>
<sequence>MRRIRSPEFRQPGGEDRGRLPSSHLDRIEGSSRTRGAPATHQQGGLLWDDQNKLNDRVKATEEMMNEMTLQVKTLMQKIARMDTDLKTLAIKVDNAKSRSRQHNIRLGQEKGYSYYSAVHNTHSRLDYFLPSADILPKITMAEYQARGISDHPPLLMLVSLGPRPPGKEWRMQTWRLQNMKVVEELEQGTQYYFTENKGSVQSLVVLSEAYKATIRGEIIAGEVGERRHREK</sequence>
<dbReference type="InterPro" id="IPR036691">
    <property type="entry name" value="Endo/exonu/phosph_ase_sf"/>
</dbReference>
<dbReference type="Gene3D" id="3.60.10.10">
    <property type="entry name" value="Endonuclease/exonuclease/phosphatase"/>
    <property type="match status" value="1"/>
</dbReference>
<gene>
    <name evidence="3" type="ORF">NDU88_002843</name>
</gene>